<evidence type="ECO:0000256" key="3">
    <source>
        <dbReference type="ARBA" id="ARBA00022806"/>
    </source>
</evidence>
<keyword evidence="4 6" id="KW-0067">ATP-binding</keyword>
<dbReference type="PROSITE" id="PS00039">
    <property type="entry name" value="DEAD_ATP_HELICASE"/>
    <property type="match status" value="1"/>
</dbReference>
<evidence type="ECO:0000256" key="1">
    <source>
        <dbReference type="ARBA" id="ARBA00022741"/>
    </source>
</evidence>
<keyword evidence="5 7" id="KW-0694">RNA-binding</keyword>
<dbReference type="EC" id="3.6.4.13" evidence="7"/>
<keyword evidence="1 6" id="KW-0547">Nucleotide-binding</keyword>
<comment type="domain">
    <text evidence="7">The Q motif is unique to and characteristic of the DEAD box family of RNA helicases and controls ATP binding and hydrolysis.</text>
</comment>
<dbReference type="Pfam" id="PF00270">
    <property type="entry name" value="DEAD"/>
    <property type="match status" value="1"/>
</dbReference>
<dbReference type="InterPro" id="IPR014001">
    <property type="entry name" value="Helicase_ATP-bd"/>
</dbReference>
<dbReference type="GO" id="GO:0003723">
    <property type="term" value="F:RNA binding"/>
    <property type="evidence" value="ECO:0007669"/>
    <property type="project" value="UniProtKB-UniRule"/>
</dbReference>
<dbReference type="AlphaFoldDB" id="A0AAX4P6K4"/>
<feature type="compositionally biased region" description="Basic and acidic residues" evidence="8">
    <location>
        <begin position="520"/>
        <end position="543"/>
    </location>
</feature>
<dbReference type="InterPro" id="IPR025313">
    <property type="entry name" value="SPB4-like_CTE"/>
</dbReference>
<sequence length="627" mass="69282">MAASSGSGGGGGHQGTKCFRDFNEISRETAEVLSRGGFERASPVQEATIPLLLSHKDVSVEACTGSGKTFAFLVPVVEILRKLRAEGADSGSAGGGTNKIVALVVSPTRELASQIYKVAQPLVESVPGACAELVVGGSSNAEEDYSRIASTGAEVLIGTPGRLYDLICVSGKVNVRGLEILVLDEADRILDEGFKKQIGSILGSLPKQRRTGLFSATQTEEVKQLARAGLRNPFRVVVRQQFLGGQGSAPPVGGNQVKIPCAEVRVPSQLTLQYLVCSPREKLEYLVQYLRDCPGEKGIVYLLTCACVEFCAKALKGCGLLDGHDIWPLHGRMKQSARNAALQSFEGAKSGVLLCTDVAARGLDIPSVQWIIQLDPPQDPSFFIHRVGRTARMGNAGRALLFLNANEETYVTFLQKRKVPVTDRAELKRCDEDLSALVRKMNETDRDMLDKSVRAFVTYIRAYTEHQCQYIFRLTELDVGSLGDHFALLRLPKMKEFKRVPSALRDGFTGSTVDPSSVKYLDKNRERQRKEKQRREAEARAKVQAEASSSARAGQGQGERRLPAARRRKVDALQDDLELEEDYRLFSMLRRGKITEEEYDERTMESAKTIQKEMDKKRVKKKKRKRK</sequence>
<dbReference type="PROSITE" id="PS51192">
    <property type="entry name" value="HELICASE_ATP_BIND_1"/>
    <property type="match status" value="1"/>
</dbReference>
<dbReference type="InterPro" id="IPR000629">
    <property type="entry name" value="RNA-helicase_DEAD-box_CS"/>
</dbReference>
<dbReference type="SMART" id="SM01178">
    <property type="entry name" value="DUF4217"/>
    <property type="match status" value="1"/>
</dbReference>
<evidence type="ECO:0000256" key="2">
    <source>
        <dbReference type="ARBA" id="ARBA00022801"/>
    </source>
</evidence>
<feature type="compositionally biased region" description="Basic residues" evidence="8">
    <location>
        <begin position="617"/>
        <end position="627"/>
    </location>
</feature>
<keyword evidence="12" id="KW-1185">Reference proteome</keyword>
<dbReference type="Pfam" id="PF00271">
    <property type="entry name" value="Helicase_C"/>
    <property type="match status" value="1"/>
</dbReference>
<protein>
    <recommendedName>
        <fullName evidence="7">ATP-dependent RNA helicase</fullName>
        <ecNumber evidence="7">3.6.4.13</ecNumber>
    </recommendedName>
</protein>
<comment type="function">
    <text evidence="7">RNA helicase.</text>
</comment>
<reference evidence="11 12" key="1">
    <citation type="submission" date="2024-03" db="EMBL/GenBank/DDBJ databases">
        <title>Complete genome sequence of the green alga Chloropicon roscoffensis RCC1871.</title>
        <authorList>
            <person name="Lemieux C."/>
            <person name="Pombert J.-F."/>
            <person name="Otis C."/>
            <person name="Turmel M."/>
        </authorList>
    </citation>
    <scope>NUCLEOTIDE SEQUENCE [LARGE SCALE GENOMIC DNA]</scope>
    <source>
        <strain evidence="11 12">RCC1871</strain>
    </source>
</reference>
<dbReference type="Pfam" id="PF13959">
    <property type="entry name" value="CTE_SPB4"/>
    <property type="match status" value="1"/>
</dbReference>
<feature type="domain" description="Helicase C-terminal" evidence="10">
    <location>
        <begin position="285"/>
        <end position="438"/>
    </location>
</feature>
<evidence type="ECO:0000259" key="10">
    <source>
        <dbReference type="PROSITE" id="PS51194"/>
    </source>
</evidence>
<evidence type="ECO:0000256" key="8">
    <source>
        <dbReference type="SAM" id="MobiDB-lite"/>
    </source>
</evidence>
<evidence type="ECO:0000256" key="7">
    <source>
        <dbReference type="RuleBase" id="RU365068"/>
    </source>
</evidence>
<dbReference type="EMBL" id="CP151504">
    <property type="protein sequence ID" value="WZN61683.1"/>
    <property type="molecule type" value="Genomic_DNA"/>
</dbReference>
<dbReference type="InterPro" id="IPR011545">
    <property type="entry name" value="DEAD/DEAH_box_helicase_dom"/>
</dbReference>
<dbReference type="InterPro" id="IPR001650">
    <property type="entry name" value="Helicase_C-like"/>
</dbReference>
<dbReference type="Gene3D" id="3.40.50.300">
    <property type="entry name" value="P-loop containing nucleotide triphosphate hydrolases"/>
    <property type="match status" value="2"/>
</dbReference>
<feature type="region of interest" description="Disordered" evidence="8">
    <location>
        <begin position="515"/>
        <end position="567"/>
    </location>
</feature>
<evidence type="ECO:0000313" key="12">
    <source>
        <dbReference type="Proteomes" id="UP001472866"/>
    </source>
</evidence>
<accession>A0AAX4P6K4</accession>
<dbReference type="Proteomes" id="UP001472866">
    <property type="component" value="Chromosome 04"/>
</dbReference>
<gene>
    <name evidence="11" type="ORF">HKI87_04g32180</name>
</gene>
<feature type="domain" description="Helicase ATP-binding" evidence="9">
    <location>
        <begin position="49"/>
        <end position="236"/>
    </location>
</feature>
<proteinExistence type="inferred from homology"/>
<evidence type="ECO:0000313" key="11">
    <source>
        <dbReference type="EMBL" id="WZN61683.1"/>
    </source>
</evidence>
<dbReference type="SUPFAM" id="SSF52540">
    <property type="entry name" value="P-loop containing nucleoside triphosphate hydrolases"/>
    <property type="match status" value="1"/>
</dbReference>
<dbReference type="CDD" id="cd18787">
    <property type="entry name" value="SF2_C_DEAD"/>
    <property type="match status" value="1"/>
</dbReference>
<dbReference type="GO" id="GO:0016787">
    <property type="term" value="F:hydrolase activity"/>
    <property type="evidence" value="ECO:0007669"/>
    <property type="project" value="UniProtKB-KW"/>
</dbReference>
<evidence type="ECO:0000256" key="4">
    <source>
        <dbReference type="ARBA" id="ARBA00022840"/>
    </source>
</evidence>
<keyword evidence="2 6" id="KW-0378">Hydrolase</keyword>
<comment type="similarity">
    <text evidence="6">Belongs to the DEAD box helicase family.</text>
</comment>
<evidence type="ECO:0000256" key="5">
    <source>
        <dbReference type="ARBA" id="ARBA00022884"/>
    </source>
</evidence>
<organism evidence="11 12">
    <name type="scientific">Chloropicon roscoffensis</name>
    <dbReference type="NCBI Taxonomy" id="1461544"/>
    <lineage>
        <taxon>Eukaryota</taxon>
        <taxon>Viridiplantae</taxon>
        <taxon>Chlorophyta</taxon>
        <taxon>Chloropicophyceae</taxon>
        <taxon>Chloropicales</taxon>
        <taxon>Chloropicaceae</taxon>
        <taxon>Chloropicon</taxon>
    </lineage>
</organism>
<dbReference type="GO" id="GO:0003724">
    <property type="term" value="F:RNA helicase activity"/>
    <property type="evidence" value="ECO:0007669"/>
    <property type="project" value="UniProtKB-EC"/>
</dbReference>
<keyword evidence="3 6" id="KW-0347">Helicase</keyword>
<comment type="catalytic activity">
    <reaction evidence="7">
        <text>ATP + H2O = ADP + phosphate + H(+)</text>
        <dbReference type="Rhea" id="RHEA:13065"/>
        <dbReference type="ChEBI" id="CHEBI:15377"/>
        <dbReference type="ChEBI" id="CHEBI:15378"/>
        <dbReference type="ChEBI" id="CHEBI:30616"/>
        <dbReference type="ChEBI" id="CHEBI:43474"/>
        <dbReference type="ChEBI" id="CHEBI:456216"/>
        <dbReference type="EC" id="3.6.4.13"/>
    </reaction>
</comment>
<name>A0AAX4P6K4_9CHLO</name>
<dbReference type="CDD" id="cd17960">
    <property type="entry name" value="DEADc_DDX55"/>
    <property type="match status" value="1"/>
</dbReference>
<feature type="compositionally biased region" description="Basic and acidic residues" evidence="8">
    <location>
        <begin position="596"/>
        <end position="616"/>
    </location>
</feature>
<dbReference type="SMART" id="SM00490">
    <property type="entry name" value="HELICc"/>
    <property type="match status" value="1"/>
</dbReference>
<dbReference type="PROSITE" id="PS51194">
    <property type="entry name" value="HELICASE_CTER"/>
    <property type="match status" value="1"/>
</dbReference>
<dbReference type="SMART" id="SM00487">
    <property type="entry name" value="DEXDc"/>
    <property type="match status" value="1"/>
</dbReference>
<dbReference type="InterPro" id="IPR027417">
    <property type="entry name" value="P-loop_NTPase"/>
</dbReference>
<evidence type="ECO:0000259" key="9">
    <source>
        <dbReference type="PROSITE" id="PS51192"/>
    </source>
</evidence>
<dbReference type="PANTHER" id="PTHR24031">
    <property type="entry name" value="RNA HELICASE"/>
    <property type="match status" value="1"/>
</dbReference>
<dbReference type="GO" id="GO:0005524">
    <property type="term" value="F:ATP binding"/>
    <property type="evidence" value="ECO:0007669"/>
    <property type="project" value="UniProtKB-UniRule"/>
</dbReference>
<evidence type="ECO:0000256" key="6">
    <source>
        <dbReference type="RuleBase" id="RU000492"/>
    </source>
</evidence>
<feature type="region of interest" description="Disordered" evidence="8">
    <location>
        <begin position="596"/>
        <end position="627"/>
    </location>
</feature>